<feature type="binding site" evidence="1">
    <location>
        <position position="281"/>
    </location>
    <ligand>
        <name>Mg(2+)</name>
        <dbReference type="ChEBI" id="CHEBI:18420"/>
        <label>2</label>
    </ligand>
</feature>
<sequence>MSDVLDTLDLGSDSRLSIITENGKLAAVPMVSDGHRWRRATVGDGAAEALLDVIAAQPGSRTVGNFTIRAWATRAAAGEQPMGVDQTNESVIVGGTAVVKWATHLQDGPHPAPARITALRNAGFTGMPTPWGLITWHPPDAPETLAAYVDEYLPGAVDGWTWAVDLVTASALGGGPAAATAAGEVGALIAELHAALSGTASVASAADAGRWRDDALGLLETVGTIGDSVSAGILRDRRDEVVGALEVLGDLAGTPLIDGHGDLHVGQVLRSTDRFVVTDFDGNPVLPAARRILPIPAVLDVAGMIQSLAHVSIVARKYSVLDAEALAAVDTSTRDRFLAEYRRRLGELGHADLFDPRPLRALRIQQVMREIVYAETHLPRWMYVPDAALPALLDDRTET</sequence>
<dbReference type="GO" id="GO:0047931">
    <property type="term" value="F:glucosamine kinase activity"/>
    <property type="evidence" value="ECO:0007669"/>
    <property type="project" value="UniProtKB-UniRule"/>
</dbReference>
<comment type="subunit">
    <text evidence="1">Monomer.</text>
</comment>
<keyword evidence="3" id="KW-1185">Reference proteome</keyword>
<dbReference type="Gene3D" id="3.90.1200.10">
    <property type="match status" value="1"/>
</dbReference>
<feature type="binding site" evidence="1">
    <location>
        <position position="158"/>
    </location>
    <ligand>
        <name>ATP</name>
        <dbReference type="ChEBI" id="CHEBI:30616"/>
    </ligand>
</feature>
<comment type="cofactor">
    <cofactor evidence="1">
        <name>Mg(2+)</name>
        <dbReference type="ChEBI" id="CHEBI:18420"/>
    </cofactor>
    <text evidence="1">Binds 2 Mg(2+) ions per subunit.</text>
</comment>
<feature type="binding site" evidence="1">
    <location>
        <position position="279"/>
    </location>
    <ligand>
        <name>Mg(2+)</name>
        <dbReference type="ChEBI" id="CHEBI:18420"/>
        <label>1</label>
    </ligand>
</feature>
<comment type="similarity">
    <text evidence="1">Belongs to the actinobacterial glucosamine kinase family.</text>
</comment>
<feature type="binding site" evidence="1">
    <location>
        <position position="279"/>
    </location>
    <ligand>
        <name>Mg(2+)</name>
        <dbReference type="ChEBI" id="CHEBI:18420"/>
        <label>2</label>
    </ligand>
</feature>
<keyword evidence="1" id="KW-0418">Kinase</keyword>
<keyword evidence="1" id="KW-0547">Nucleotide-binding</keyword>
<keyword evidence="1" id="KW-0479">Metal-binding</keyword>
<protein>
    <recommendedName>
        <fullName evidence="1">Glucosamine kinase</fullName>
        <shortName evidence="1">GlcN kinase</shortName>
        <shortName evidence="1">GlcNK</shortName>
        <ecNumber evidence="1">2.7.1.8</ecNumber>
    </recommendedName>
</protein>
<dbReference type="NCBIfam" id="NF041273">
    <property type="entry name" value="GlcN_kinase"/>
    <property type="match status" value="1"/>
</dbReference>
<keyword evidence="1" id="KW-0067">ATP-binding</keyword>
<comment type="caution">
    <text evidence="1">Lacks conserved residue(s) required for the propagation of feature annotation.</text>
</comment>
<proteinExistence type="inferred from homology"/>
<dbReference type="KEGG" id="mauu:NCTC10437_03234"/>
<dbReference type="GO" id="GO:0000287">
    <property type="term" value="F:magnesium ion binding"/>
    <property type="evidence" value="ECO:0007669"/>
    <property type="project" value="UniProtKB-UniRule"/>
</dbReference>
<dbReference type="EC" id="2.7.1.8" evidence="1"/>
<evidence type="ECO:0000313" key="3">
    <source>
        <dbReference type="Proteomes" id="UP000279306"/>
    </source>
</evidence>
<comment type="catalytic activity">
    <reaction evidence="1">
        <text>D-glucosamine + ATP = D-glucosamine 6-phosphate + ADP + H(+)</text>
        <dbReference type="Rhea" id="RHEA:10948"/>
        <dbReference type="ChEBI" id="CHEBI:15378"/>
        <dbReference type="ChEBI" id="CHEBI:30616"/>
        <dbReference type="ChEBI" id="CHEBI:58723"/>
        <dbReference type="ChEBI" id="CHEBI:58725"/>
        <dbReference type="ChEBI" id="CHEBI:456216"/>
        <dbReference type="EC" id="2.7.1.8"/>
    </reaction>
</comment>
<organism evidence="2 3">
    <name type="scientific">Mycolicibacterium aurum</name>
    <name type="common">Mycobacterium aurum</name>
    <dbReference type="NCBI Taxonomy" id="1791"/>
    <lineage>
        <taxon>Bacteria</taxon>
        <taxon>Bacillati</taxon>
        <taxon>Actinomycetota</taxon>
        <taxon>Actinomycetes</taxon>
        <taxon>Mycobacteriales</taxon>
        <taxon>Mycobacteriaceae</taxon>
        <taxon>Mycolicibacterium</taxon>
    </lineage>
</organism>
<dbReference type="InterPro" id="IPR043674">
    <property type="entry name" value="GlcN_kinase"/>
</dbReference>
<feature type="binding site" evidence="1">
    <location>
        <position position="262"/>
    </location>
    <ligand>
        <name>D-glucosamine</name>
        <dbReference type="ChEBI" id="CHEBI:58723"/>
    </ligand>
</feature>
<dbReference type="GO" id="GO:0005524">
    <property type="term" value="F:ATP binding"/>
    <property type="evidence" value="ECO:0007669"/>
    <property type="project" value="UniProtKB-KW"/>
</dbReference>
<dbReference type="SUPFAM" id="SSF56112">
    <property type="entry name" value="Protein kinase-like (PK-like)"/>
    <property type="match status" value="1"/>
</dbReference>
<dbReference type="HAMAP" id="MF_02218">
    <property type="entry name" value="GlcN_kinase"/>
    <property type="match status" value="1"/>
</dbReference>
<dbReference type="InterPro" id="IPR011009">
    <property type="entry name" value="Kinase-like_dom_sf"/>
</dbReference>
<comment type="function">
    <text evidence="1">Catalyzes the ATP-dependent phosphorylation of D-glucosamine (GlcN) to D-glucosamine 6-phosphate. May be involved in the phosphorylation of acquired extracellular GlcN derived from the hydrolysis of chitosan, i.e., in the incorporation of exogenous GlcN into the bacterial GlcNAc metabolism.</text>
</comment>
<dbReference type="Proteomes" id="UP000279306">
    <property type="component" value="Chromosome"/>
</dbReference>
<dbReference type="RefSeq" id="WP_232786851.1">
    <property type="nucleotide sequence ID" value="NZ_CVQQ01000013.1"/>
</dbReference>
<dbReference type="InterPro" id="IPR053634">
    <property type="entry name" value="Actino_Glucosamine_Kinase"/>
</dbReference>
<reference evidence="2 3" key="1">
    <citation type="submission" date="2018-12" db="EMBL/GenBank/DDBJ databases">
        <authorList>
            <consortium name="Pathogen Informatics"/>
        </authorList>
    </citation>
    <scope>NUCLEOTIDE SEQUENCE [LARGE SCALE GENOMIC DNA]</scope>
    <source>
        <strain evidence="2 3">NCTC10437</strain>
    </source>
</reference>
<dbReference type="STRING" id="1791.GCA_001049355_03833"/>
<keyword evidence="1" id="KW-0119">Carbohydrate metabolism</keyword>
<keyword evidence="1" id="KW-0460">Magnesium</keyword>
<evidence type="ECO:0000256" key="1">
    <source>
        <dbReference type="HAMAP-Rule" id="MF_02218"/>
    </source>
</evidence>
<name>A0A448ITV9_MYCAU</name>
<feature type="binding site" evidence="1">
    <location>
        <position position="267"/>
    </location>
    <ligand>
        <name>Mg(2+)</name>
        <dbReference type="ChEBI" id="CHEBI:18420"/>
        <label>1</label>
    </ligand>
</feature>
<gene>
    <name evidence="2" type="primary">pep2</name>
    <name evidence="2" type="ORF">NCTC10437_03234</name>
</gene>
<dbReference type="EMBL" id="LR134356">
    <property type="protein sequence ID" value="VEG55890.1"/>
    <property type="molecule type" value="Genomic_DNA"/>
</dbReference>
<feature type="short sequence motif" description="Substrate specificity determinant motif" evidence="1">
    <location>
        <begin position="366"/>
        <end position="381"/>
    </location>
</feature>
<feature type="binding site" evidence="1">
    <location>
        <position position="370"/>
    </location>
    <ligand>
        <name>D-glucosamine</name>
        <dbReference type="ChEBI" id="CHEBI:58723"/>
    </ligand>
</feature>
<evidence type="ECO:0000313" key="2">
    <source>
        <dbReference type="EMBL" id="VEG55890.1"/>
    </source>
</evidence>
<feature type="binding site" evidence="1">
    <location>
        <position position="100"/>
    </location>
    <ligand>
        <name>ATP</name>
        <dbReference type="ChEBI" id="CHEBI:30616"/>
    </ligand>
</feature>
<accession>A0A448ITV9</accession>
<dbReference type="GO" id="GO:0005975">
    <property type="term" value="P:carbohydrate metabolic process"/>
    <property type="evidence" value="ECO:0007669"/>
    <property type="project" value="UniProtKB-UniRule"/>
</dbReference>
<keyword evidence="1 2" id="KW-0808">Transferase</keyword>
<dbReference type="AlphaFoldDB" id="A0A448ITV9"/>